<keyword evidence="8" id="KW-1185">Reference proteome</keyword>
<dbReference type="Proteomes" id="UP000291469">
    <property type="component" value="Chromosome"/>
</dbReference>
<feature type="transmembrane region" description="Helical" evidence="6">
    <location>
        <begin position="189"/>
        <end position="208"/>
    </location>
</feature>
<dbReference type="GO" id="GO:0005886">
    <property type="term" value="C:plasma membrane"/>
    <property type="evidence" value="ECO:0007669"/>
    <property type="project" value="UniProtKB-SubCell"/>
</dbReference>
<feature type="transmembrane region" description="Helical" evidence="6">
    <location>
        <begin position="74"/>
        <end position="93"/>
    </location>
</feature>
<evidence type="ECO:0000256" key="6">
    <source>
        <dbReference type="SAM" id="Phobius"/>
    </source>
</evidence>
<feature type="transmembrane region" description="Helical" evidence="6">
    <location>
        <begin position="16"/>
        <end position="33"/>
    </location>
</feature>
<feature type="transmembrane region" description="Helical" evidence="6">
    <location>
        <begin position="161"/>
        <end position="177"/>
    </location>
</feature>
<keyword evidence="2" id="KW-1003">Cell membrane</keyword>
<dbReference type="InterPro" id="IPR019108">
    <property type="entry name" value="Caa3_assmbl_CtaG-rel"/>
</dbReference>
<keyword evidence="3 6" id="KW-0812">Transmembrane</keyword>
<dbReference type="Pfam" id="PF09678">
    <property type="entry name" value="Caa3_CtaG"/>
    <property type="match status" value="1"/>
</dbReference>
<evidence type="ECO:0000313" key="7">
    <source>
        <dbReference type="EMBL" id="QBI18349.1"/>
    </source>
</evidence>
<dbReference type="EMBL" id="CP036402">
    <property type="protein sequence ID" value="QBI18349.1"/>
    <property type="molecule type" value="Genomic_DNA"/>
</dbReference>
<evidence type="ECO:0000256" key="5">
    <source>
        <dbReference type="ARBA" id="ARBA00023136"/>
    </source>
</evidence>
<feature type="transmembrane region" description="Helical" evidence="6">
    <location>
        <begin position="238"/>
        <end position="259"/>
    </location>
</feature>
<comment type="subcellular location">
    <subcellularLocation>
        <location evidence="1">Cell membrane</location>
        <topology evidence="1">Multi-pass membrane protein</topology>
    </subcellularLocation>
</comment>
<dbReference type="AlphaFoldDB" id="A0A411YAZ3"/>
<dbReference type="OrthoDB" id="5241646at2"/>
<feature type="transmembrane region" description="Helical" evidence="6">
    <location>
        <begin position="45"/>
        <end position="62"/>
    </location>
</feature>
<proteinExistence type="predicted"/>
<feature type="transmembrane region" description="Helical" evidence="6">
    <location>
        <begin position="130"/>
        <end position="149"/>
    </location>
</feature>
<gene>
    <name evidence="7" type="ORF">ER308_01345</name>
</gene>
<evidence type="ECO:0000256" key="3">
    <source>
        <dbReference type="ARBA" id="ARBA00022692"/>
    </source>
</evidence>
<dbReference type="KEGG" id="erz:ER308_01345"/>
<reference evidence="7 8" key="1">
    <citation type="submission" date="2019-01" db="EMBL/GenBank/DDBJ databases">
        <title>Egibacter rhizosphaerae EGI 80759T.</title>
        <authorList>
            <person name="Chen D.-D."/>
            <person name="Tian Y."/>
            <person name="Jiao J.-Y."/>
            <person name="Zhang X.-T."/>
            <person name="Zhang Y.-G."/>
            <person name="Zhang Y."/>
            <person name="Xiao M."/>
            <person name="Shu W.-S."/>
            <person name="Li W.-J."/>
        </authorList>
    </citation>
    <scope>NUCLEOTIDE SEQUENCE [LARGE SCALE GENOMIC DNA]</scope>
    <source>
        <strain evidence="7 8">EGI 80759</strain>
    </source>
</reference>
<evidence type="ECO:0000256" key="2">
    <source>
        <dbReference type="ARBA" id="ARBA00022475"/>
    </source>
</evidence>
<evidence type="ECO:0000256" key="4">
    <source>
        <dbReference type="ARBA" id="ARBA00022989"/>
    </source>
</evidence>
<evidence type="ECO:0000313" key="8">
    <source>
        <dbReference type="Proteomes" id="UP000291469"/>
    </source>
</evidence>
<evidence type="ECO:0000256" key="1">
    <source>
        <dbReference type="ARBA" id="ARBA00004651"/>
    </source>
</evidence>
<keyword evidence="5 6" id="KW-0472">Membrane</keyword>
<sequence length="280" mass="29852">MSCEPGRGMHAHWDEAGLAFALVVAVLVVAGLVRGVGSRSLRRGIVFAVGWGLLTLALWSPLHEYGHVSFALHMVQHVLMIAIVPPLLLYARVGHALRDVLPRALIRRSGGALRVGSRIRGGMLSGPGRVVIALTHAVVLWTVHTPALYEAALFSSTVHHIEHLALLASAYAVWWAVMTGPASRIGGSVLGLAVSGAAGGVLATLIIVSPEPWTEAHNPHVVGFAISLLEDQQLGGGVMVLVGSVVWTLAAAVCFVRWLRAIERRQAARDRVDRREVPSP</sequence>
<protein>
    <submittedName>
        <fullName evidence="7">Cytochrome c oxidase assembly protein</fullName>
    </submittedName>
</protein>
<accession>A0A411YAZ3</accession>
<keyword evidence="4 6" id="KW-1133">Transmembrane helix</keyword>
<name>A0A411YAZ3_9ACTN</name>
<organism evidence="7 8">
    <name type="scientific">Egibacter rhizosphaerae</name>
    <dbReference type="NCBI Taxonomy" id="1670831"/>
    <lineage>
        <taxon>Bacteria</taxon>
        <taxon>Bacillati</taxon>
        <taxon>Actinomycetota</taxon>
        <taxon>Nitriliruptoria</taxon>
        <taxon>Egibacterales</taxon>
        <taxon>Egibacteraceae</taxon>
        <taxon>Egibacter</taxon>
    </lineage>
</organism>